<evidence type="ECO:0000313" key="9">
    <source>
        <dbReference type="Proteomes" id="UP001519460"/>
    </source>
</evidence>
<evidence type="ECO:0000256" key="5">
    <source>
        <dbReference type="ARBA" id="ARBA00022840"/>
    </source>
</evidence>
<evidence type="ECO:0008006" key="10">
    <source>
        <dbReference type="Google" id="ProtNLM"/>
    </source>
</evidence>
<dbReference type="InterPro" id="IPR013126">
    <property type="entry name" value="Hsp_70_fam"/>
</dbReference>
<organism evidence="8 9">
    <name type="scientific">Batillaria attramentaria</name>
    <dbReference type="NCBI Taxonomy" id="370345"/>
    <lineage>
        <taxon>Eukaryota</taxon>
        <taxon>Metazoa</taxon>
        <taxon>Spiralia</taxon>
        <taxon>Lophotrochozoa</taxon>
        <taxon>Mollusca</taxon>
        <taxon>Gastropoda</taxon>
        <taxon>Caenogastropoda</taxon>
        <taxon>Sorbeoconcha</taxon>
        <taxon>Cerithioidea</taxon>
        <taxon>Batillariidae</taxon>
        <taxon>Batillaria</taxon>
    </lineage>
</organism>
<evidence type="ECO:0000256" key="6">
    <source>
        <dbReference type="ARBA" id="ARBA00023186"/>
    </source>
</evidence>
<evidence type="ECO:0000313" key="8">
    <source>
        <dbReference type="EMBL" id="KAK7480911.1"/>
    </source>
</evidence>
<dbReference type="SUPFAM" id="SSF100920">
    <property type="entry name" value="Heat shock protein 70kD (HSP70), peptide-binding domain"/>
    <property type="match status" value="1"/>
</dbReference>
<dbReference type="Gene3D" id="3.30.420.40">
    <property type="match status" value="3"/>
</dbReference>
<dbReference type="GO" id="GO:0005524">
    <property type="term" value="F:ATP binding"/>
    <property type="evidence" value="ECO:0007669"/>
    <property type="project" value="UniProtKB-KW"/>
</dbReference>
<dbReference type="Proteomes" id="UP001519460">
    <property type="component" value="Unassembled WGS sequence"/>
</dbReference>
<evidence type="ECO:0000256" key="4">
    <source>
        <dbReference type="ARBA" id="ARBA00022741"/>
    </source>
</evidence>
<dbReference type="EMBL" id="JACVVK020000271">
    <property type="protein sequence ID" value="KAK7480911.1"/>
    <property type="molecule type" value="Genomic_DNA"/>
</dbReference>
<dbReference type="PANTHER" id="PTHR19375">
    <property type="entry name" value="HEAT SHOCK PROTEIN 70KDA"/>
    <property type="match status" value="1"/>
</dbReference>
<comment type="subcellular location">
    <subcellularLocation>
        <location evidence="1">Cytoplasm</location>
        <location evidence="1">Cytosol</location>
    </subcellularLocation>
</comment>
<reference evidence="8 9" key="1">
    <citation type="journal article" date="2023" name="Sci. Data">
        <title>Genome assembly of the Korean intertidal mud-creeper Batillaria attramentaria.</title>
        <authorList>
            <person name="Patra A.K."/>
            <person name="Ho P.T."/>
            <person name="Jun S."/>
            <person name="Lee S.J."/>
            <person name="Kim Y."/>
            <person name="Won Y.J."/>
        </authorList>
    </citation>
    <scope>NUCLEOTIDE SEQUENCE [LARGE SCALE GENOMIC DNA]</scope>
    <source>
        <strain evidence="8">Wonlab-2016</strain>
    </source>
</reference>
<dbReference type="InterPro" id="IPR043129">
    <property type="entry name" value="ATPase_NBD"/>
</dbReference>
<accession>A0ABD0K1N5</accession>
<dbReference type="Pfam" id="PF00012">
    <property type="entry name" value="HSP70"/>
    <property type="match status" value="2"/>
</dbReference>
<sequence length="621" mass="67156">MAAFGVHFGTCSACLAVYKDGKTDVVANDLGDRVTPCVVAFTEHEATVGAAAKQGIIRNAPNTVSHVKRLLGRAFNDPVSQDYIASSPVKVLNQDGEPVFEVECGCVLLVIIDLFVCQVLNQDGEPVFEVLNQDGEPVFEVECGCVLLVIIDLFVCQVLNQDGEPVFEVLNQDGEPVFEVECGCVLLVIIDLFVCQVLNQDGEPVFEVEYKEKKQKFSPVKIAEMIYRKMLETAQSHGGSGIQDAVLAVPSDFTAEQRNAVSDAAVKAGFNVLRVISECSAAALAYDLGQLEHHEEYKLLVYRLGGTSHDATVLQVQNGMYRVMASCTDHSFGADRFTEILQKHLAAEFQRMYRCNPLENKRSAAKLLLNAERCKHTLSNLSNAECAADSLYDGIDFHCAVSRARFENQCTGVLSQCTQLIQQALTEAGCPKEDVKKVVVCGGGAKMPLVQRTISSFLSSSEMMSSNSISEDEVIATGAAKEAAILVGKDGNQLLEVEKNSSVRCTTKAICIKVKGSSGDQLEVVLPAGSLIPSRQQHAATLADGQTSFVMEVFESAAGDSSLSAAQKLAKIVMRDLSPESTIKSHFHLKREGDLHITCHDAESGRQESISIPVADVPNHS</sequence>
<dbReference type="InterPro" id="IPR042049">
    <property type="entry name" value="HSPA14_NBD"/>
</dbReference>
<evidence type="ECO:0000256" key="7">
    <source>
        <dbReference type="RuleBase" id="RU003322"/>
    </source>
</evidence>
<evidence type="ECO:0000256" key="1">
    <source>
        <dbReference type="ARBA" id="ARBA00004514"/>
    </source>
</evidence>
<protein>
    <recommendedName>
        <fullName evidence="10">Heat shock 70 kDa protein 14</fullName>
    </recommendedName>
</protein>
<evidence type="ECO:0000256" key="2">
    <source>
        <dbReference type="ARBA" id="ARBA00007381"/>
    </source>
</evidence>
<dbReference type="Gene3D" id="2.60.34.10">
    <property type="entry name" value="Substrate Binding Domain Of DNAk, Chain A, domain 1"/>
    <property type="match status" value="1"/>
</dbReference>
<comment type="caution">
    <text evidence="8">The sequence shown here is derived from an EMBL/GenBank/DDBJ whole genome shotgun (WGS) entry which is preliminary data.</text>
</comment>
<keyword evidence="6" id="KW-0143">Chaperone</keyword>
<dbReference type="AlphaFoldDB" id="A0ABD0K1N5"/>
<dbReference type="SUPFAM" id="SSF53067">
    <property type="entry name" value="Actin-like ATPase domain"/>
    <property type="match status" value="2"/>
</dbReference>
<comment type="similarity">
    <text evidence="2 7">Belongs to the heat shock protein 70 family.</text>
</comment>
<keyword evidence="4 7" id="KW-0547">Nucleotide-binding</keyword>
<dbReference type="Gene3D" id="3.90.640.10">
    <property type="entry name" value="Actin, Chain A, domain 4"/>
    <property type="match status" value="1"/>
</dbReference>
<name>A0ABD0K1N5_9CAEN</name>
<keyword evidence="3" id="KW-0963">Cytoplasm</keyword>
<gene>
    <name evidence="8" type="ORF">BaRGS_00027822</name>
</gene>
<keyword evidence="9" id="KW-1185">Reference proteome</keyword>
<dbReference type="FunFam" id="3.90.640.10:FF:000010">
    <property type="entry name" value="heat shock 70 kDa protein 14"/>
    <property type="match status" value="1"/>
</dbReference>
<dbReference type="GO" id="GO:0005829">
    <property type="term" value="C:cytosol"/>
    <property type="evidence" value="ECO:0007669"/>
    <property type="project" value="UniProtKB-SubCell"/>
</dbReference>
<evidence type="ECO:0000256" key="3">
    <source>
        <dbReference type="ARBA" id="ARBA00022490"/>
    </source>
</evidence>
<dbReference type="CDD" id="cd10238">
    <property type="entry name" value="ASKHA_NBD_HSP70_HSPA14"/>
    <property type="match status" value="1"/>
</dbReference>
<keyword evidence="5 7" id="KW-0067">ATP-binding</keyword>
<proteinExistence type="inferred from homology"/>
<dbReference type="InterPro" id="IPR029047">
    <property type="entry name" value="HSP70_peptide-bd_sf"/>
</dbReference>